<protein>
    <recommendedName>
        <fullName evidence="4">WAC domain-containing protein</fullName>
    </recommendedName>
</protein>
<feature type="region of interest" description="Disordered" evidence="3">
    <location>
        <begin position="289"/>
        <end position="341"/>
    </location>
</feature>
<dbReference type="PROSITE" id="PS51136">
    <property type="entry name" value="WAC"/>
    <property type="match status" value="1"/>
</dbReference>
<feature type="coiled-coil region" evidence="2">
    <location>
        <begin position="351"/>
        <end position="378"/>
    </location>
</feature>
<dbReference type="InterPro" id="IPR047171">
    <property type="entry name" value="BAZ1A"/>
</dbReference>
<dbReference type="EMBL" id="JBGFUD010005401">
    <property type="protein sequence ID" value="MFH4980325.1"/>
    <property type="molecule type" value="Genomic_DNA"/>
</dbReference>
<dbReference type="PANTHER" id="PTHR46510:SF1">
    <property type="entry name" value="BROMODOMAIN ADJACENT TO ZINC FINGER DOMAIN PROTEIN 1A"/>
    <property type="match status" value="1"/>
</dbReference>
<feature type="domain" description="WAC" evidence="4">
    <location>
        <begin position="22"/>
        <end position="132"/>
    </location>
</feature>
<dbReference type="InterPro" id="IPR013136">
    <property type="entry name" value="WSTF_Acf1_Cbp146"/>
</dbReference>
<evidence type="ECO:0000256" key="1">
    <source>
        <dbReference type="PROSITE-ProRule" id="PRU00475"/>
    </source>
</evidence>
<comment type="subcellular location">
    <subcellularLocation>
        <location evidence="1">Nucleus</location>
    </subcellularLocation>
</comment>
<organism evidence="5 6">
    <name type="scientific">Gnathostoma spinigerum</name>
    <dbReference type="NCBI Taxonomy" id="75299"/>
    <lineage>
        <taxon>Eukaryota</taxon>
        <taxon>Metazoa</taxon>
        <taxon>Ecdysozoa</taxon>
        <taxon>Nematoda</taxon>
        <taxon>Chromadorea</taxon>
        <taxon>Rhabditida</taxon>
        <taxon>Spirurina</taxon>
        <taxon>Gnathostomatomorpha</taxon>
        <taxon>Gnathostomatoidea</taxon>
        <taxon>Gnathostomatidae</taxon>
        <taxon>Gnathostoma</taxon>
    </lineage>
</organism>
<gene>
    <name evidence="5" type="ORF">AB6A40_007034</name>
</gene>
<dbReference type="Proteomes" id="UP001608902">
    <property type="component" value="Unassembled WGS sequence"/>
</dbReference>
<dbReference type="GO" id="GO:0005634">
    <property type="term" value="C:nucleus"/>
    <property type="evidence" value="ECO:0007669"/>
    <property type="project" value="UniProtKB-SubCell"/>
</dbReference>
<evidence type="ECO:0000313" key="5">
    <source>
        <dbReference type="EMBL" id="MFH4980325.1"/>
    </source>
</evidence>
<dbReference type="PANTHER" id="PTHR46510">
    <property type="entry name" value="BROMODOMAIN ADJACENT TO ZINC FINGER DOMAIN PROTEIN 1A"/>
    <property type="match status" value="1"/>
</dbReference>
<dbReference type="AlphaFoldDB" id="A0ABD6EVP4"/>
<reference evidence="5 6" key="1">
    <citation type="submission" date="2024-08" db="EMBL/GenBank/DDBJ databases">
        <title>Gnathostoma spinigerum genome.</title>
        <authorList>
            <person name="Gonzalez-Bertolin B."/>
            <person name="Monzon S."/>
            <person name="Zaballos A."/>
            <person name="Jimenez P."/>
            <person name="Dekumyoy P."/>
            <person name="Varona S."/>
            <person name="Cuesta I."/>
            <person name="Sumanam S."/>
            <person name="Adisakwattana P."/>
            <person name="Gasser R.B."/>
            <person name="Hernandez-Gonzalez A."/>
            <person name="Young N.D."/>
            <person name="Perteguer M.J."/>
        </authorList>
    </citation>
    <scope>NUCLEOTIDE SEQUENCE [LARGE SCALE GENOMIC DNA]</scope>
    <source>
        <strain evidence="5">AL3</strain>
        <tissue evidence="5">Liver</tissue>
    </source>
</reference>
<evidence type="ECO:0000256" key="3">
    <source>
        <dbReference type="SAM" id="MobiDB-lite"/>
    </source>
</evidence>
<name>A0ABD6EVP4_9BILA</name>
<evidence type="ECO:0000313" key="6">
    <source>
        <dbReference type="Proteomes" id="UP001608902"/>
    </source>
</evidence>
<evidence type="ECO:0000259" key="4">
    <source>
        <dbReference type="PROSITE" id="PS51136"/>
    </source>
</evidence>
<evidence type="ECO:0000256" key="2">
    <source>
        <dbReference type="SAM" id="Coils"/>
    </source>
</evidence>
<feature type="compositionally biased region" description="Polar residues" evidence="3">
    <location>
        <begin position="291"/>
        <end position="301"/>
    </location>
</feature>
<proteinExistence type="predicted"/>
<keyword evidence="6" id="KW-1185">Reference proteome</keyword>
<comment type="caution">
    <text evidence="5">The sequence shown here is derived from an EMBL/GenBank/DDBJ whole genome shotgun (WGS) entry which is preliminary data.</text>
</comment>
<accession>A0ABD6EVP4</accession>
<dbReference type="Pfam" id="PF10537">
    <property type="entry name" value="WAC_Acf1_DNA_bd"/>
    <property type="match status" value="1"/>
</dbReference>
<keyword evidence="1" id="KW-0539">Nucleus</keyword>
<keyword evidence="2" id="KW-0175">Coiled coil</keyword>
<sequence length="430" mass="48954">MPLYHKKEFEPQRVPDGLKPDDKVFFLPLTKEVFTSYDAFFHRLVALNSLVWTCSVTGKAGLTFEEALKSEKDAQETLESFPEYLETPILYLVKEYTMRGRLDDVVNDIYDFMRNRFFVGEEVSYFGEGRRKRVRILSVSYSGPEFTTSTFPGTNSVPNEKTKKRGELLIGESKNYSYTVQIIDADGGESDSGVREHVENDQLLRPKSSSSRAKLKLLLKNSCFLDTNRINVKKSLVTSNQLESVRWTDIFGGPMAVFPQTPAASRGRNNTAKTVTKETLSNNELDEVLVQNANGETASENTTPTKKKRGRPKGSTSSAKKEGDETNTTLPEDPEEKRRRKIEEKVDKKMKKIEKERLVKQKKEIAKQQEELQSLFQKARRVGVADVSAWEQKEKLLSAEDIAELRQAIKTAREQVRFVSTILISQGLYH</sequence>